<name>A0A8H6WNL3_MYCCL</name>
<feature type="compositionally biased region" description="Low complexity" evidence="2">
    <location>
        <begin position="894"/>
        <end position="903"/>
    </location>
</feature>
<dbReference type="AlphaFoldDB" id="A0A8H6WNL3"/>
<dbReference type="Gene3D" id="3.40.710.10">
    <property type="entry name" value="DD-peptidase/beta-lactamase superfamily"/>
    <property type="match status" value="2"/>
</dbReference>
<feature type="signal peptide" evidence="3">
    <location>
        <begin position="1"/>
        <end position="17"/>
    </location>
</feature>
<dbReference type="EMBL" id="JACAZE010000003">
    <property type="protein sequence ID" value="KAF7318864.1"/>
    <property type="molecule type" value="Genomic_DNA"/>
</dbReference>
<keyword evidence="3" id="KW-0732">Signal</keyword>
<feature type="chain" id="PRO_5034062631" evidence="3">
    <location>
        <begin position="18"/>
        <end position="978"/>
    </location>
</feature>
<dbReference type="InterPro" id="IPR050491">
    <property type="entry name" value="AmpC-like"/>
</dbReference>
<sequence>MLGRWQLLLVFASIVQSQTQVPLILTKGRVVDDELYSFIQDELDVLNVAGASLAIIHADENRPVEYTAWGKRDEDGAPVTSDTLFNLGSCGKAFLSASMGILMQDFADGKNTTALPSAVTRFGWDTKLYDLLPGEWLLEDDWATKKANLRDMLSHVTGLPAHDASYSPYASPADIVNNMRNLRTANELRAQYEYNNLMYITGSYIISKYSGLDYRDFVAERIFKPLGMSSSTLYPDDAAATGRLTQAWTPRGARRIPFFMPEHSAPLIAGAGGVQSTVEDLTLWIRMLLNKGVNPRTNETIIPKPTFDLATSAISIAFNTGDPLTSIMGYGMGWGRLSYRGQDLITHNGGAPGVATRIEFYPDHGFGVVTLTNTAVQPGSRMITRTVVDRVLGLPEYDHRQPQTVQAQDKVDLMRRPFEDFAGTYSNAGYGNFTLCSPIFSSSKACKAVVKDFFTVDKALHGPDHLPTHFVSLFAAWDRFWGTHLRLTPSKGEGRDEYDLALTTLYTKGYGKDESQLQAFNVTGASLAIVWADGRPVEYATWGARDEDGTAMTSDASASRLLYWSHPKESFQTLFNIGSCSKAFLSTSLGILMEDYANGKNTTALPDNMTQFDWYTTLHDLLPGEWLLQDPWATEKATLTDLLSHVTGLPSHDGAYNGSETPADIVAQMRHLRTSYELRQMFQYNNMMYMTGSYIVSKYSGMEYRDFVAERIFKRLGMNSSTLYPEMANATGRLTQTFSSLNGRRIPFFLTEESARLIAGAGGIESTVEDLSVWVRTLLNQGVDPRSNETIIPQPTFDLATSAISVLLPSGDDNLTSIAGYGMGWARLSYRGYDMLWHTGGAPGVASRVEFYPSEGFGIALLTNGDSQTATEVVAYIIDDAVLGLSTLDFANSSSTGSDSGTGQPDEQQPLPLAGFTGTFSNPGYGNFTLCSPLFSNSTACQAVISDFLTVDSAGSGQIPPNFNASLYAVWPRARIYV</sequence>
<dbReference type="Proteomes" id="UP000613580">
    <property type="component" value="Unassembled WGS sequence"/>
</dbReference>
<proteinExistence type="inferred from homology"/>
<dbReference type="InterPro" id="IPR001466">
    <property type="entry name" value="Beta-lactam-related"/>
</dbReference>
<feature type="domain" description="Beta-lactamase-related" evidence="4">
    <location>
        <begin position="47"/>
        <end position="384"/>
    </location>
</feature>
<dbReference type="OrthoDB" id="5946976at2759"/>
<evidence type="ECO:0000313" key="6">
    <source>
        <dbReference type="Proteomes" id="UP000613580"/>
    </source>
</evidence>
<evidence type="ECO:0000256" key="3">
    <source>
        <dbReference type="SAM" id="SignalP"/>
    </source>
</evidence>
<dbReference type="InterPro" id="IPR012338">
    <property type="entry name" value="Beta-lactam/transpept-like"/>
</dbReference>
<dbReference type="Pfam" id="PF00144">
    <property type="entry name" value="Beta-lactamase"/>
    <property type="match status" value="2"/>
</dbReference>
<protein>
    <submittedName>
        <fullName evidence="5">Beta-lactamase domain-containing protein</fullName>
    </submittedName>
</protein>
<feature type="region of interest" description="Disordered" evidence="2">
    <location>
        <begin position="894"/>
        <end position="913"/>
    </location>
</feature>
<organism evidence="5 6">
    <name type="scientific">Mycena chlorophos</name>
    <name type="common">Agaric fungus</name>
    <name type="synonym">Agaricus chlorophos</name>
    <dbReference type="NCBI Taxonomy" id="658473"/>
    <lineage>
        <taxon>Eukaryota</taxon>
        <taxon>Fungi</taxon>
        <taxon>Dikarya</taxon>
        <taxon>Basidiomycota</taxon>
        <taxon>Agaricomycotina</taxon>
        <taxon>Agaricomycetes</taxon>
        <taxon>Agaricomycetidae</taxon>
        <taxon>Agaricales</taxon>
        <taxon>Marasmiineae</taxon>
        <taxon>Mycenaceae</taxon>
        <taxon>Mycena</taxon>
    </lineage>
</organism>
<dbReference type="SUPFAM" id="SSF56601">
    <property type="entry name" value="beta-lactamase/transpeptidase-like"/>
    <property type="match status" value="2"/>
</dbReference>
<gene>
    <name evidence="5" type="ORF">HMN09_00221900</name>
</gene>
<feature type="domain" description="Beta-lactamase-related" evidence="4">
    <location>
        <begin position="524"/>
        <end position="870"/>
    </location>
</feature>
<evidence type="ECO:0000259" key="4">
    <source>
        <dbReference type="Pfam" id="PF00144"/>
    </source>
</evidence>
<dbReference type="PANTHER" id="PTHR46825">
    <property type="entry name" value="D-ALANYL-D-ALANINE-CARBOXYPEPTIDASE/ENDOPEPTIDASE AMPH"/>
    <property type="match status" value="1"/>
</dbReference>
<keyword evidence="6" id="KW-1185">Reference proteome</keyword>
<accession>A0A8H6WNL3</accession>
<evidence type="ECO:0000256" key="2">
    <source>
        <dbReference type="SAM" id="MobiDB-lite"/>
    </source>
</evidence>
<comment type="similarity">
    <text evidence="1">Belongs to the peptidase S12 family.</text>
</comment>
<evidence type="ECO:0000256" key="1">
    <source>
        <dbReference type="ARBA" id="ARBA00038215"/>
    </source>
</evidence>
<dbReference type="PANTHER" id="PTHR46825:SF15">
    <property type="entry name" value="BETA-LACTAMASE-RELATED DOMAIN-CONTAINING PROTEIN"/>
    <property type="match status" value="1"/>
</dbReference>
<evidence type="ECO:0000313" key="5">
    <source>
        <dbReference type="EMBL" id="KAF7318864.1"/>
    </source>
</evidence>
<comment type="caution">
    <text evidence="5">The sequence shown here is derived from an EMBL/GenBank/DDBJ whole genome shotgun (WGS) entry which is preliminary data.</text>
</comment>
<reference evidence="5" key="1">
    <citation type="submission" date="2020-05" db="EMBL/GenBank/DDBJ databases">
        <title>Mycena genomes resolve the evolution of fungal bioluminescence.</title>
        <authorList>
            <person name="Tsai I.J."/>
        </authorList>
    </citation>
    <scope>NUCLEOTIDE SEQUENCE</scope>
    <source>
        <strain evidence="5">110903Hualien_Pintung</strain>
    </source>
</reference>